<dbReference type="SMART" id="SM00320">
    <property type="entry name" value="WD40"/>
    <property type="match status" value="1"/>
</dbReference>
<dbReference type="InterPro" id="IPR036322">
    <property type="entry name" value="WD40_repeat_dom_sf"/>
</dbReference>
<dbReference type="InterPro" id="IPR019775">
    <property type="entry name" value="WD40_repeat_CS"/>
</dbReference>
<reference evidence="6" key="1">
    <citation type="thesis" date="2021" institute="BYU ScholarsArchive" country="Provo, UT, USA">
        <title>Applications of and Algorithms for Genome Assembly and Genomic Analyses with an Emphasis on Marine Teleosts.</title>
        <authorList>
            <person name="Pickett B.D."/>
        </authorList>
    </citation>
    <scope>NUCLEOTIDE SEQUENCE</scope>
    <source>
        <strain evidence="6">HI-2016</strain>
    </source>
</reference>
<dbReference type="InterPro" id="IPR027417">
    <property type="entry name" value="P-loop_NTPase"/>
</dbReference>
<dbReference type="EMBL" id="JAFBMS010000014">
    <property type="protein sequence ID" value="KAG9347016.1"/>
    <property type="molecule type" value="Genomic_DNA"/>
</dbReference>
<dbReference type="InterPro" id="IPR001680">
    <property type="entry name" value="WD40_rpt"/>
</dbReference>
<evidence type="ECO:0000256" key="3">
    <source>
        <dbReference type="PROSITE-ProRule" id="PRU00221"/>
    </source>
</evidence>
<keyword evidence="7" id="KW-1185">Reference proteome</keyword>
<dbReference type="Pfam" id="PF05729">
    <property type="entry name" value="NACHT"/>
    <property type="match status" value="1"/>
</dbReference>
<dbReference type="Proteomes" id="UP000824540">
    <property type="component" value="Unassembled WGS sequence"/>
</dbReference>
<feature type="repeat" description="WD" evidence="3">
    <location>
        <begin position="1194"/>
        <end position="1235"/>
    </location>
</feature>
<organism evidence="6 7">
    <name type="scientific">Albula glossodonta</name>
    <name type="common">roundjaw bonefish</name>
    <dbReference type="NCBI Taxonomy" id="121402"/>
    <lineage>
        <taxon>Eukaryota</taxon>
        <taxon>Metazoa</taxon>
        <taxon>Chordata</taxon>
        <taxon>Craniata</taxon>
        <taxon>Vertebrata</taxon>
        <taxon>Euteleostomi</taxon>
        <taxon>Actinopterygii</taxon>
        <taxon>Neopterygii</taxon>
        <taxon>Teleostei</taxon>
        <taxon>Albuliformes</taxon>
        <taxon>Albulidae</taxon>
        <taxon>Albula</taxon>
    </lineage>
</organism>
<evidence type="ECO:0000256" key="1">
    <source>
        <dbReference type="ARBA" id="ARBA00022574"/>
    </source>
</evidence>
<dbReference type="PROSITE" id="PS00678">
    <property type="entry name" value="WD_REPEATS_1"/>
    <property type="match status" value="1"/>
</dbReference>
<evidence type="ECO:0000256" key="2">
    <source>
        <dbReference type="ARBA" id="ARBA00022737"/>
    </source>
</evidence>
<dbReference type="InterPro" id="IPR011047">
    <property type="entry name" value="Quinoprotein_ADH-like_sf"/>
</dbReference>
<gene>
    <name evidence="6" type="ORF">JZ751_005943</name>
</gene>
<dbReference type="PANTHER" id="PTHR19871:SF43">
    <property type="entry name" value="SI:CH211-212K18.6"/>
    <property type="match status" value="1"/>
</dbReference>
<dbReference type="OrthoDB" id="2325716at2759"/>
<name>A0A8T2P5R8_9TELE</name>
<dbReference type="SUPFAM" id="SSF50978">
    <property type="entry name" value="WD40 repeat-like"/>
    <property type="match status" value="1"/>
</dbReference>
<dbReference type="InterPro" id="IPR007111">
    <property type="entry name" value="NACHT_NTPase"/>
</dbReference>
<dbReference type="InterPro" id="IPR052752">
    <property type="entry name" value="NACHT-WD_repeat"/>
</dbReference>
<feature type="region of interest" description="Disordered" evidence="4">
    <location>
        <begin position="1"/>
        <end position="43"/>
    </location>
</feature>
<dbReference type="InterPro" id="IPR057588">
    <property type="entry name" value="NWD1/2-like_WH"/>
</dbReference>
<dbReference type="PANTHER" id="PTHR19871">
    <property type="entry name" value="BETA TRANSDUCIN-RELATED PROTEIN"/>
    <property type="match status" value="1"/>
</dbReference>
<accession>A0A8T2P5R8</accession>
<evidence type="ECO:0000256" key="4">
    <source>
        <dbReference type="SAM" id="MobiDB-lite"/>
    </source>
</evidence>
<dbReference type="Pfam" id="PF25469">
    <property type="entry name" value="WHD_NWD1"/>
    <property type="match status" value="1"/>
</dbReference>
<protein>
    <recommendedName>
        <fullName evidence="5">NACHT domain-containing protein</fullName>
    </recommendedName>
</protein>
<feature type="region of interest" description="Disordered" evidence="4">
    <location>
        <begin position="373"/>
        <end position="405"/>
    </location>
</feature>
<keyword evidence="1 3" id="KW-0853">WD repeat</keyword>
<feature type="compositionally biased region" description="Polar residues" evidence="4">
    <location>
        <begin position="373"/>
        <end position="398"/>
    </location>
</feature>
<dbReference type="Gene3D" id="2.130.10.10">
    <property type="entry name" value="YVTN repeat-like/Quinoprotein amine dehydrogenase"/>
    <property type="match status" value="2"/>
</dbReference>
<dbReference type="PROSITE" id="PS50837">
    <property type="entry name" value="NACHT"/>
    <property type="match status" value="1"/>
</dbReference>
<evidence type="ECO:0000313" key="6">
    <source>
        <dbReference type="EMBL" id="KAG9347016.1"/>
    </source>
</evidence>
<dbReference type="InterPro" id="IPR015943">
    <property type="entry name" value="WD40/YVTN_repeat-like_dom_sf"/>
</dbReference>
<evidence type="ECO:0000313" key="7">
    <source>
        <dbReference type="Proteomes" id="UP000824540"/>
    </source>
</evidence>
<dbReference type="PROSITE" id="PS50294">
    <property type="entry name" value="WD_REPEATS_REGION"/>
    <property type="match status" value="1"/>
</dbReference>
<dbReference type="Gene3D" id="3.40.50.300">
    <property type="entry name" value="P-loop containing nucleotide triphosphate hydrolases"/>
    <property type="match status" value="1"/>
</dbReference>
<dbReference type="PROSITE" id="PS50082">
    <property type="entry name" value="WD_REPEATS_2"/>
    <property type="match status" value="1"/>
</dbReference>
<feature type="compositionally biased region" description="Polar residues" evidence="4">
    <location>
        <begin position="32"/>
        <end position="43"/>
    </location>
</feature>
<keyword evidence="2" id="KW-0677">Repeat</keyword>
<feature type="domain" description="NACHT" evidence="5">
    <location>
        <begin position="674"/>
        <end position="805"/>
    </location>
</feature>
<proteinExistence type="predicted"/>
<comment type="caution">
    <text evidence="6">The sequence shown here is derived from an EMBL/GenBank/DDBJ whole genome shotgun (WGS) entry which is preliminary data.</text>
</comment>
<dbReference type="SUPFAM" id="SSF50998">
    <property type="entry name" value="Quinoprotein alcohol dehydrogenase-like"/>
    <property type="match status" value="1"/>
</dbReference>
<sequence length="1645" mass="185428">MWTSYTNDSASKKKKKENNGEVTLPPIHKGHSNQPQDVNHKSQPSFQRLQELFFAPCLTGTKQHAHHLRDLKMKNKGADSHWHVPHTKVSKKAHSQIKEHLRLRLQQLRMRSNEQNELSEARGRDKETSLEDLLDVDAGKQAILLGCSPGILKSLSVLGSGASERDHSARKKTACAQVNSRLVSLSDFSKGPPASHRNRASACAEGGTHACTTKDIIRGNVSLPCCVRKKRFMIYISGGYKDTVAERSALMEKAYPHLYRYCRQRGYGLRMVDLRQGVEDPITDRNDTVALHVGALQDCQEAPGPNFFLFTGQKHEVQTLPLTMSREDFEAILGMVEKERQSLSKRRHMNIEEVGLESQSSIAISDTGSFASELGQSQRDSAENSALLSGSTVSQNSLTDEEEVSVTPVGTRSWADADKDKNLLHMCYKLDENLVPPVYSLLPVSTHYPDLLSKDGMRRRQAKRAWQAMCLRLCGVLQRTGPGALGEERTSQLLRTVLESEVEQGLRTSGPPEDHCHWYKRTITDMKYNLKSEKAPKYIDILKGRPEINQTLYSYHQRFMDSIHTKLRHTNIYECNIGWGRKGLNPKINRSHLYYTERLCSDFKRIVINHLSRIIKGSRVKCSADVKRKDASRMCIQEEILRHVHHGQALEKHCNFREALLAELKRKVEGCGRRPVLLLGEAGWGKSTTLARVAQLTSSWIPGDVKVLVRFIGLTGDSRNVRLLLQSLCYQLAEIYADHVSLSEGLPQLVSEFASLLELVKEDRPLVMVLDGLDELSEEHDSDLSWLPVPLPPHIHLILSTSNDSPCARMLQKLLQPIIVPLTPLSPQNISEALEGWLQVDERRLQDWQWRTLLQACVSCPSPLYMETAYAESRLWRSFDPPGNLGFPDNLPQLYAHVLFRMERTHGELLVRRAASLISLSRNGITEEELLGLLPQDAQVMKEVELTHRISVPPRVPYVLWVSLRRDLFRHLMEVETDGTLVYRWTHSALTLVCKQRYLKTPEAQKAIHRDFADYFSARRSEFNPDGKDDNVFQPLVWMLETDSVKSYVFNLRKLHGLPFHLIHSGQVAPLLSECLFSYEFLLHKIWGLSILHVEEDLKAGIVLERELPDVAVLTQALELSRTTLLRDPCQLASQLLGRLYRIIDEDRPVAPGDPRKFSHLHILLSQCGCSSLPVLVPSFSCLLPPGGLQHKLLAGHTDSVTAFAGGQKGLVAVSCSCDGTLKMWDLELGHTVRTLEGVSCQVDSVTLGLDDTVVVLTMKQTLLMLDVTSGRVLYSESDSLDVPVVTTTSDGQLLVAFYDGSHLVKVFDLTDSCRELCRLNITLEHGPIHKDRTILVSHSSFKDYVLFAYRSGGEAAVLSARKGEVLSTMTAHHGAASVQGVEVTPEYLLLFCRYPYKRHDKIVHIELFSMENFQYLRSIFGCGQDSISQLAVNRAGTHVVVFSQSQDTITTDIMTWNLETEDHKHIARCSGLVMGGSCFDLRFCLGICNGEKYLRMWNLASRINDQSLTYNVHKVKNDGTAEVIPMSKYPRYVVCRSLKAGTVRVWNIKKSSCRGNPVRVEHGLYDSTDVVLFKDLKMYILTDRGEATFTETPMPIFQVCTHTLVVTPLFSGPVLQAHPRNCPHPSKQFLHLYRHTDMDPSQTS</sequence>
<dbReference type="SUPFAM" id="SSF52540">
    <property type="entry name" value="P-loop containing nucleoside triphosphate hydrolases"/>
    <property type="match status" value="1"/>
</dbReference>
<evidence type="ECO:0000259" key="5">
    <source>
        <dbReference type="PROSITE" id="PS50837"/>
    </source>
</evidence>